<accession>A0A699R448</accession>
<sequence>ELVKIYQEKELICMHDNVDDLIESALNSKLLSINSNSQRLDKKEQEVKNFVEQPVERRTRIDKSLQNFRVIHKSSITLNNTSQISPVHAVTPILSNKEPEYSPSMGYEHPNTNPETESDEIIKSGVEELVPIPSEHEDGDSQNEEIDILTETDDVLPPGIENF</sequence>
<gene>
    <name evidence="2" type="ORF">Tci_852325</name>
</gene>
<organism evidence="2">
    <name type="scientific">Tanacetum cinerariifolium</name>
    <name type="common">Dalmatian daisy</name>
    <name type="synonym">Chrysanthemum cinerariifolium</name>
    <dbReference type="NCBI Taxonomy" id="118510"/>
    <lineage>
        <taxon>Eukaryota</taxon>
        <taxon>Viridiplantae</taxon>
        <taxon>Streptophyta</taxon>
        <taxon>Embryophyta</taxon>
        <taxon>Tracheophyta</taxon>
        <taxon>Spermatophyta</taxon>
        <taxon>Magnoliopsida</taxon>
        <taxon>eudicotyledons</taxon>
        <taxon>Gunneridae</taxon>
        <taxon>Pentapetalae</taxon>
        <taxon>asterids</taxon>
        <taxon>campanulids</taxon>
        <taxon>Asterales</taxon>
        <taxon>Asteraceae</taxon>
        <taxon>Asteroideae</taxon>
        <taxon>Anthemideae</taxon>
        <taxon>Anthemidinae</taxon>
        <taxon>Tanacetum</taxon>
    </lineage>
</organism>
<reference evidence="2" key="1">
    <citation type="journal article" date="2019" name="Sci. Rep.">
        <title>Draft genome of Tanacetum cinerariifolium, the natural source of mosquito coil.</title>
        <authorList>
            <person name="Yamashiro T."/>
            <person name="Shiraishi A."/>
            <person name="Satake H."/>
            <person name="Nakayama K."/>
        </authorList>
    </citation>
    <scope>NUCLEOTIDE SEQUENCE</scope>
</reference>
<proteinExistence type="predicted"/>
<feature type="non-terminal residue" evidence="2">
    <location>
        <position position="1"/>
    </location>
</feature>
<feature type="region of interest" description="Disordered" evidence="1">
    <location>
        <begin position="96"/>
        <end position="119"/>
    </location>
</feature>
<evidence type="ECO:0000256" key="1">
    <source>
        <dbReference type="SAM" id="MobiDB-lite"/>
    </source>
</evidence>
<evidence type="ECO:0000313" key="2">
    <source>
        <dbReference type="EMBL" id="GFC80355.1"/>
    </source>
</evidence>
<dbReference type="AlphaFoldDB" id="A0A699R448"/>
<feature type="region of interest" description="Disordered" evidence="1">
    <location>
        <begin position="131"/>
        <end position="163"/>
    </location>
</feature>
<name>A0A699R448_TANCI</name>
<protein>
    <recommendedName>
        <fullName evidence="3">Reverse transcriptase domain-containing protein</fullName>
    </recommendedName>
</protein>
<dbReference type="EMBL" id="BKCJ011074711">
    <property type="protein sequence ID" value="GFC80355.1"/>
    <property type="molecule type" value="Genomic_DNA"/>
</dbReference>
<comment type="caution">
    <text evidence="2">The sequence shown here is derived from an EMBL/GenBank/DDBJ whole genome shotgun (WGS) entry which is preliminary data.</text>
</comment>
<feature type="non-terminal residue" evidence="2">
    <location>
        <position position="163"/>
    </location>
</feature>
<feature type="compositionally biased region" description="Acidic residues" evidence="1">
    <location>
        <begin position="137"/>
        <end position="154"/>
    </location>
</feature>
<evidence type="ECO:0008006" key="3">
    <source>
        <dbReference type="Google" id="ProtNLM"/>
    </source>
</evidence>